<keyword evidence="3" id="KW-0862">Zinc</keyword>
<feature type="domain" description="FLYWCH-type" evidence="4">
    <location>
        <begin position="6"/>
        <end position="68"/>
    </location>
</feature>
<dbReference type="InterPro" id="IPR007588">
    <property type="entry name" value="Znf_FLYWCH"/>
</dbReference>
<sequence length="334" mass="37157">MASNITKTQKGREKLIHEGWMYVRDRVIGGGSVQSWRCMYKNASCPCRARAYTSIESGEVVSTKGSHTDPVDPSGVETTKVREAIKRRCEETSEPPSSVMSSAFLTASRATLGRLPERSVMARMINRHRNAVSNTPANFESRSSIVIPEHYREYEFEPGRFENFVVADSGEGDVDRIIIFGRESTREWIGLVQKLFVDGTFSLSPPTFSQIFVVLAERSQCVLPVAYALLPNKTAETYTRALSLLKNAWPALSPLAVVMDFERAVMNAVRSVFSSDTRMDGCFFHLVKNIKLKLAGEGLMSRCSNDDEFALNARMIAALAFVPPAELNNAISHE</sequence>
<dbReference type="Pfam" id="PF04500">
    <property type="entry name" value="FLYWCH"/>
    <property type="match status" value="1"/>
</dbReference>
<evidence type="ECO:0000313" key="6">
    <source>
        <dbReference type="Proteomes" id="UP000694867"/>
    </source>
</evidence>
<dbReference type="GO" id="GO:0008270">
    <property type="term" value="F:zinc ion binding"/>
    <property type="evidence" value="ECO:0007669"/>
    <property type="project" value="UniProtKB-KW"/>
</dbReference>
<dbReference type="AlphaFoldDB" id="A0AAJ7L318"/>
<dbReference type="RefSeq" id="XP_018494087.1">
    <property type="nucleotide sequence ID" value="XM_018638571.1"/>
</dbReference>
<proteinExistence type="predicted"/>
<keyword evidence="1" id="KW-0479">Metal-binding</keyword>
<dbReference type="Pfam" id="PF10551">
    <property type="entry name" value="MULE"/>
    <property type="match status" value="1"/>
</dbReference>
<organism evidence="6 7">
    <name type="scientific">Galendromus occidentalis</name>
    <name type="common">western predatory mite</name>
    <dbReference type="NCBI Taxonomy" id="34638"/>
    <lineage>
        <taxon>Eukaryota</taxon>
        <taxon>Metazoa</taxon>
        <taxon>Ecdysozoa</taxon>
        <taxon>Arthropoda</taxon>
        <taxon>Chelicerata</taxon>
        <taxon>Arachnida</taxon>
        <taxon>Acari</taxon>
        <taxon>Parasitiformes</taxon>
        <taxon>Mesostigmata</taxon>
        <taxon>Gamasina</taxon>
        <taxon>Phytoseioidea</taxon>
        <taxon>Phytoseiidae</taxon>
        <taxon>Typhlodrominae</taxon>
        <taxon>Galendromus</taxon>
    </lineage>
</organism>
<evidence type="ECO:0000256" key="2">
    <source>
        <dbReference type="ARBA" id="ARBA00022771"/>
    </source>
</evidence>
<evidence type="ECO:0000259" key="5">
    <source>
        <dbReference type="Pfam" id="PF10551"/>
    </source>
</evidence>
<feature type="domain" description="MULE transposase" evidence="5">
    <location>
        <begin position="196"/>
        <end position="289"/>
    </location>
</feature>
<name>A0AAJ7L318_9ACAR</name>
<evidence type="ECO:0000259" key="4">
    <source>
        <dbReference type="Pfam" id="PF04500"/>
    </source>
</evidence>
<gene>
    <name evidence="7" type="primary">LOC108863896</name>
</gene>
<dbReference type="GeneID" id="108863896"/>
<dbReference type="Gene3D" id="2.20.25.240">
    <property type="match status" value="1"/>
</dbReference>
<dbReference type="InterPro" id="IPR018289">
    <property type="entry name" value="MULE_transposase_dom"/>
</dbReference>
<reference evidence="7" key="1">
    <citation type="submission" date="2025-08" db="UniProtKB">
        <authorList>
            <consortium name="RefSeq"/>
        </authorList>
    </citation>
    <scope>IDENTIFICATION</scope>
</reference>
<dbReference type="KEGG" id="goe:108863896"/>
<evidence type="ECO:0000256" key="1">
    <source>
        <dbReference type="ARBA" id="ARBA00022723"/>
    </source>
</evidence>
<dbReference type="Proteomes" id="UP000694867">
    <property type="component" value="Unplaced"/>
</dbReference>
<protein>
    <submittedName>
        <fullName evidence="7">Uncharacterized protein LOC108863896</fullName>
    </submittedName>
</protein>
<evidence type="ECO:0000256" key="3">
    <source>
        <dbReference type="ARBA" id="ARBA00022833"/>
    </source>
</evidence>
<keyword evidence="6" id="KW-1185">Reference proteome</keyword>
<accession>A0AAJ7L318</accession>
<evidence type="ECO:0000313" key="7">
    <source>
        <dbReference type="RefSeq" id="XP_018494087.1"/>
    </source>
</evidence>
<keyword evidence="2" id="KW-0863">Zinc-finger</keyword>